<dbReference type="AlphaFoldDB" id="D5P5X4"/>
<evidence type="ECO:0000313" key="2">
    <source>
        <dbReference type="Proteomes" id="UP000003653"/>
    </source>
</evidence>
<comment type="caution">
    <text evidence="1">The sequence shown here is derived from an EMBL/GenBank/DDBJ whole genome shotgun (WGS) entry which is preliminary data.</text>
</comment>
<dbReference type="EMBL" id="ADNV01000114">
    <property type="protein sequence ID" value="EFG78528.1"/>
    <property type="molecule type" value="Genomic_DNA"/>
</dbReference>
<evidence type="ECO:0000313" key="1">
    <source>
        <dbReference type="EMBL" id="EFG78528.1"/>
    </source>
</evidence>
<dbReference type="Proteomes" id="UP000003653">
    <property type="component" value="Unassembled WGS sequence"/>
</dbReference>
<proteinExistence type="predicted"/>
<reference evidence="1 2" key="1">
    <citation type="submission" date="2010-04" db="EMBL/GenBank/DDBJ databases">
        <authorList>
            <person name="Muzny D."/>
            <person name="Qin X."/>
            <person name="Deng J."/>
            <person name="Jiang H."/>
            <person name="Liu Y."/>
            <person name="Qu J."/>
            <person name="Song X.-Z."/>
            <person name="Zhang L."/>
            <person name="Thornton R."/>
            <person name="Coyle M."/>
            <person name="Francisco L."/>
            <person name="Jackson L."/>
            <person name="Javaid M."/>
            <person name="Korchina V."/>
            <person name="Kovar C."/>
            <person name="Mata R."/>
            <person name="Mathew T."/>
            <person name="Ngo R."/>
            <person name="Nguyen L."/>
            <person name="Nguyen N."/>
            <person name="Okwuonu G."/>
            <person name="Ongeri F."/>
            <person name="Pham C."/>
            <person name="Simmons D."/>
            <person name="Wilczek-Boney K."/>
            <person name="Hale W."/>
            <person name="Jakkamsetti A."/>
            <person name="Pham P."/>
            <person name="Ruth R."/>
            <person name="San Lucas F."/>
            <person name="Warren J."/>
            <person name="Zhang J."/>
            <person name="Zhao Z."/>
            <person name="Zhou C."/>
            <person name="Zhu D."/>
            <person name="Lee S."/>
            <person name="Bess C."/>
            <person name="Blankenburg K."/>
            <person name="Forbes L."/>
            <person name="Fu Q."/>
            <person name="Gubbala S."/>
            <person name="Hirani K."/>
            <person name="Jayaseelan J.C."/>
            <person name="Lara F."/>
            <person name="Munidasa M."/>
            <person name="Palculict T."/>
            <person name="Patil S."/>
            <person name="Pu L.-L."/>
            <person name="Saada N."/>
            <person name="Tang L."/>
            <person name="Weissenberger G."/>
            <person name="Zhu Y."/>
            <person name="Hemphill L."/>
            <person name="Shang Y."/>
            <person name="Youmans B."/>
            <person name="Ayvaz T."/>
            <person name="Ross M."/>
            <person name="Santibanez J."/>
            <person name="Aqrawi P."/>
            <person name="Gross S."/>
            <person name="Joshi V."/>
            <person name="Fowler G."/>
            <person name="Nazareth L."/>
            <person name="Reid J."/>
            <person name="Worley K."/>
            <person name="Petrosino J."/>
            <person name="Highlander S."/>
            <person name="Gibbs R."/>
        </authorList>
    </citation>
    <scope>NUCLEOTIDE SEQUENCE [LARGE SCALE GENOMIC DNA]</scope>
    <source>
        <strain evidence="1 2">ATCC BAA-614</strain>
    </source>
</reference>
<sequence length="68" mass="7288">MTTLPPAVGLMSQRGCLFGVASSRQVSAYGDADYLTIALGTPNVTGITAILAHKNIAWEEFCVRNDHH</sequence>
<keyword evidence="2" id="KW-1185">Reference proteome</keyword>
<gene>
    <name evidence="1" type="ORF">HMPREF0591_1568</name>
</gene>
<protein>
    <submittedName>
        <fullName evidence="1">Uncharacterized protein</fullName>
    </submittedName>
</protein>
<organism evidence="1 2">
    <name type="scientific">Mycobacterium parascrofulaceum ATCC BAA-614</name>
    <dbReference type="NCBI Taxonomy" id="525368"/>
    <lineage>
        <taxon>Bacteria</taxon>
        <taxon>Bacillati</taxon>
        <taxon>Actinomycetota</taxon>
        <taxon>Actinomycetes</taxon>
        <taxon>Mycobacteriales</taxon>
        <taxon>Mycobacteriaceae</taxon>
        <taxon>Mycobacterium</taxon>
        <taxon>Mycobacterium simiae complex</taxon>
    </lineage>
</organism>
<accession>D5P5X4</accession>
<name>D5P5X4_9MYCO</name>
<dbReference type="HOGENOM" id="CLU_2789491_0_0_11"/>